<feature type="transmembrane region" description="Helical" evidence="24">
    <location>
        <begin position="90"/>
        <end position="110"/>
    </location>
</feature>
<dbReference type="GO" id="GO:0016024">
    <property type="term" value="P:CDP-diacylglycerol biosynthetic process"/>
    <property type="evidence" value="ECO:0007669"/>
    <property type="project" value="TreeGrafter"/>
</dbReference>
<evidence type="ECO:0000256" key="20">
    <source>
        <dbReference type="ARBA" id="ARBA00032253"/>
    </source>
</evidence>
<dbReference type="EMBL" id="FWDO01000007">
    <property type="protein sequence ID" value="SLM19717.1"/>
    <property type="molecule type" value="Genomic_DNA"/>
</dbReference>
<keyword evidence="8" id="KW-1003">Cell membrane</keyword>
<feature type="transmembrane region" description="Helical" evidence="24">
    <location>
        <begin position="273"/>
        <end position="291"/>
    </location>
</feature>
<evidence type="ECO:0000256" key="21">
    <source>
        <dbReference type="ARBA" id="ARBA00032396"/>
    </source>
</evidence>
<sequence>MNENTRARLLLFFIGIPLFFSVLCCFPFAHFAILVVFLLTVQYLSSLELRSMLSRGGLHDPGLGVTIAGLVQSAAVYVACVLSVSPSEVGLILFFASLMCLTIELVPLGAKKKALFPGLLKEAGSIVLVHFYTALLPSLLVLIVSGFPDARNATTTFVLLTIGNDSLAWLFGKYIGKKRNVVDVSPNKSIAGFIGGTIGSIAGAFLGLGPLAGSWRPLEWNYIILSLTLGMGMAFFVIAGDLFESALKRSAGAKDSGDIVPGRGGVLDSFDSLYFSAPFFVAFSFLFHLFGL</sequence>
<proteinExistence type="inferred from homology"/>
<evidence type="ECO:0000313" key="25">
    <source>
        <dbReference type="EMBL" id="SLM19717.1"/>
    </source>
</evidence>
<protein>
    <recommendedName>
        <fullName evidence="7">Phosphatidate cytidylyltransferase</fullName>
        <ecNumber evidence="6">2.7.7.41</ecNumber>
    </recommendedName>
    <alternativeName>
        <fullName evidence="20">CDP-DAG synthase</fullName>
    </alternativeName>
    <alternativeName>
        <fullName evidence="22">CDP-DG synthase</fullName>
    </alternativeName>
    <alternativeName>
        <fullName evidence="18">CDP-diacylglycerol synthase</fullName>
    </alternativeName>
    <alternativeName>
        <fullName evidence="21">CDP-diglyceride pyrophosphorylase</fullName>
    </alternativeName>
    <alternativeName>
        <fullName evidence="23">CDP-diglyceride synthase</fullName>
    </alternativeName>
    <alternativeName>
        <fullName evidence="19">CTP:phosphatidate cytidylyltransferase</fullName>
    </alternativeName>
</protein>
<dbReference type="PANTHER" id="PTHR46382:SF1">
    <property type="entry name" value="PHOSPHATIDATE CYTIDYLYLTRANSFERASE"/>
    <property type="match status" value="1"/>
</dbReference>
<dbReference type="GO" id="GO:0005886">
    <property type="term" value="C:plasma membrane"/>
    <property type="evidence" value="ECO:0007669"/>
    <property type="project" value="UniProtKB-SubCell"/>
</dbReference>
<evidence type="ECO:0000256" key="22">
    <source>
        <dbReference type="ARBA" id="ARBA00032743"/>
    </source>
</evidence>
<evidence type="ECO:0000256" key="9">
    <source>
        <dbReference type="ARBA" id="ARBA00022516"/>
    </source>
</evidence>
<feature type="transmembrane region" description="Helical" evidence="24">
    <location>
        <begin position="62"/>
        <end position="84"/>
    </location>
</feature>
<evidence type="ECO:0000256" key="23">
    <source>
        <dbReference type="ARBA" id="ARBA00033406"/>
    </source>
</evidence>
<accession>A0A3P3XTU5</accession>
<feature type="transmembrane region" description="Helical" evidence="24">
    <location>
        <begin position="220"/>
        <end position="239"/>
    </location>
</feature>
<evidence type="ECO:0000256" key="16">
    <source>
        <dbReference type="ARBA" id="ARBA00023209"/>
    </source>
</evidence>
<gene>
    <name evidence="25" type="ORF">SPIRO4BDMA_70139</name>
</gene>
<evidence type="ECO:0000256" key="1">
    <source>
        <dbReference type="ARBA" id="ARBA00001698"/>
    </source>
</evidence>
<evidence type="ECO:0000256" key="2">
    <source>
        <dbReference type="ARBA" id="ARBA00004651"/>
    </source>
</evidence>
<dbReference type="GO" id="GO:0004605">
    <property type="term" value="F:phosphatidate cytidylyltransferase activity"/>
    <property type="evidence" value="ECO:0007669"/>
    <property type="project" value="UniProtKB-EC"/>
</dbReference>
<evidence type="ECO:0000256" key="4">
    <source>
        <dbReference type="ARBA" id="ARBA00005189"/>
    </source>
</evidence>
<keyword evidence="17" id="KW-1208">Phospholipid metabolism</keyword>
<dbReference type="AlphaFoldDB" id="A0A3P3XTU5"/>
<evidence type="ECO:0000256" key="5">
    <source>
        <dbReference type="ARBA" id="ARBA00010185"/>
    </source>
</evidence>
<evidence type="ECO:0000256" key="14">
    <source>
        <dbReference type="ARBA" id="ARBA00023098"/>
    </source>
</evidence>
<keyword evidence="12 25" id="KW-0548">Nucleotidyltransferase</keyword>
<feature type="transmembrane region" description="Helical" evidence="24">
    <location>
        <begin position="12"/>
        <end position="41"/>
    </location>
</feature>
<evidence type="ECO:0000256" key="17">
    <source>
        <dbReference type="ARBA" id="ARBA00023264"/>
    </source>
</evidence>
<evidence type="ECO:0000256" key="7">
    <source>
        <dbReference type="ARBA" id="ARBA00019373"/>
    </source>
</evidence>
<feature type="transmembrane region" description="Helical" evidence="24">
    <location>
        <begin position="190"/>
        <end position="208"/>
    </location>
</feature>
<dbReference type="EC" id="2.7.7.41" evidence="6"/>
<keyword evidence="10 25" id="KW-0808">Transferase</keyword>
<reference evidence="25" key="1">
    <citation type="submission" date="2017-02" db="EMBL/GenBank/DDBJ databases">
        <authorList>
            <person name="Regsiter A."/>
            <person name="William W."/>
        </authorList>
    </citation>
    <scope>NUCLEOTIDE SEQUENCE</scope>
    <source>
        <strain evidence="25">BdmA 4</strain>
    </source>
</reference>
<evidence type="ECO:0000256" key="15">
    <source>
        <dbReference type="ARBA" id="ARBA00023136"/>
    </source>
</evidence>
<evidence type="ECO:0000256" key="10">
    <source>
        <dbReference type="ARBA" id="ARBA00022679"/>
    </source>
</evidence>
<keyword evidence="16" id="KW-0594">Phospholipid biosynthesis</keyword>
<keyword evidence="13 24" id="KW-1133">Transmembrane helix</keyword>
<evidence type="ECO:0000256" key="18">
    <source>
        <dbReference type="ARBA" id="ARBA00029893"/>
    </source>
</evidence>
<name>A0A3P3XTU5_9SPIR</name>
<keyword evidence="14" id="KW-0443">Lipid metabolism</keyword>
<comment type="subcellular location">
    <subcellularLocation>
        <location evidence="2">Cell membrane</location>
        <topology evidence="2">Multi-pass membrane protein</topology>
    </subcellularLocation>
</comment>
<comment type="pathway">
    <text evidence="4">Lipid metabolism.</text>
</comment>
<evidence type="ECO:0000256" key="8">
    <source>
        <dbReference type="ARBA" id="ARBA00022475"/>
    </source>
</evidence>
<evidence type="ECO:0000256" key="24">
    <source>
        <dbReference type="SAM" id="Phobius"/>
    </source>
</evidence>
<comment type="similarity">
    <text evidence="5">Belongs to the CDS family.</text>
</comment>
<evidence type="ECO:0000256" key="6">
    <source>
        <dbReference type="ARBA" id="ARBA00012487"/>
    </source>
</evidence>
<keyword evidence="9" id="KW-0444">Lipid biosynthesis</keyword>
<evidence type="ECO:0000256" key="12">
    <source>
        <dbReference type="ARBA" id="ARBA00022695"/>
    </source>
</evidence>
<organism evidence="25">
    <name type="scientific">uncultured spirochete</name>
    <dbReference type="NCBI Taxonomy" id="156406"/>
    <lineage>
        <taxon>Bacteria</taxon>
        <taxon>Pseudomonadati</taxon>
        <taxon>Spirochaetota</taxon>
        <taxon>Spirochaetia</taxon>
        <taxon>Spirochaetales</taxon>
        <taxon>environmental samples</taxon>
    </lineage>
</organism>
<evidence type="ECO:0000256" key="19">
    <source>
        <dbReference type="ARBA" id="ARBA00031825"/>
    </source>
</evidence>
<feature type="transmembrane region" description="Helical" evidence="24">
    <location>
        <begin position="122"/>
        <end position="147"/>
    </location>
</feature>
<comment type="catalytic activity">
    <reaction evidence="1">
        <text>a 1,2-diacyl-sn-glycero-3-phosphate + CTP + H(+) = a CDP-1,2-diacyl-sn-glycerol + diphosphate</text>
        <dbReference type="Rhea" id="RHEA:16229"/>
        <dbReference type="ChEBI" id="CHEBI:15378"/>
        <dbReference type="ChEBI" id="CHEBI:33019"/>
        <dbReference type="ChEBI" id="CHEBI:37563"/>
        <dbReference type="ChEBI" id="CHEBI:58332"/>
        <dbReference type="ChEBI" id="CHEBI:58608"/>
        <dbReference type="EC" id="2.7.7.41"/>
    </reaction>
</comment>
<keyword evidence="11 24" id="KW-0812">Transmembrane</keyword>
<evidence type="ECO:0000256" key="3">
    <source>
        <dbReference type="ARBA" id="ARBA00005119"/>
    </source>
</evidence>
<feature type="transmembrane region" description="Helical" evidence="24">
    <location>
        <begin position="153"/>
        <end position="170"/>
    </location>
</feature>
<comment type="pathway">
    <text evidence="3">Phospholipid metabolism; CDP-diacylglycerol biosynthesis; CDP-diacylglycerol from sn-glycerol 3-phosphate: step 3/3.</text>
</comment>
<keyword evidence="15 24" id="KW-0472">Membrane</keyword>
<evidence type="ECO:0000256" key="11">
    <source>
        <dbReference type="ARBA" id="ARBA00022692"/>
    </source>
</evidence>
<dbReference type="Pfam" id="PF01148">
    <property type="entry name" value="CTP_transf_1"/>
    <property type="match status" value="1"/>
</dbReference>
<dbReference type="PANTHER" id="PTHR46382">
    <property type="entry name" value="PHOSPHATIDATE CYTIDYLYLTRANSFERASE"/>
    <property type="match status" value="1"/>
</dbReference>
<evidence type="ECO:0000256" key="13">
    <source>
        <dbReference type="ARBA" id="ARBA00022989"/>
    </source>
</evidence>